<gene>
    <name evidence="2" type="ORF">M407DRAFT_18891</name>
</gene>
<feature type="compositionally biased region" description="Polar residues" evidence="1">
    <location>
        <begin position="73"/>
        <end position="85"/>
    </location>
</feature>
<keyword evidence="3" id="KW-1185">Reference proteome</keyword>
<feature type="region of interest" description="Disordered" evidence="1">
    <location>
        <begin position="237"/>
        <end position="276"/>
    </location>
</feature>
<organism evidence="2 3">
    <name type="scientific">Tulasnella calospora MUT 4182</name>
    <dbReference type="NCBI Taxonomy" id="1051891"/>
    <lineage>
        <taxon>Eukaryota</taxon>
        <taxon>Fungi</taxon>
        <taxon>Dikarya</taxon>
        <taxon>Basidiomycota</taxon>
        <taxon>Agaricomycotina</taxon>
        <taxon>Agaricomycetes</taxon>
        <taxon>Cantharellales</taxon>
        <taxon>Tulasnellaceae</taxon>
        <taxon>Tulasnella</taxon>
    </lineage>
</organism>
<dbReference type="STRING" id="1051891.A0A0C3QIV1"/>
<accession>A0A0C3QIV1</accession>
<dbReference type="OrthoDB" id="3247018at2759"/>
<reference evidence="3" key="2">
    <citation type="submission" date="2015-01" db="EMBL/GenBank/DDBJ databases">
        <title>Evolutionary Origins and Diversification of the Mycorrhizal Mutualists.</title>
        <authorList>
            <consortium name="DOE Joint Genome Institute"/>
            <consortium name="Mycorrhizal Genomics Consortium"/>
            <person name="Kohler A."/>
            <person name="Kuo A."/>
            <person name="Nagy L.G."/>
            <person name="Floudas D."/>
            <person name="Copeland A."/>
            <person name="Barry K.W."/>
            <person name="Cichocki N."/>
            <person name="Veneault-Fourrey C."/>
            <person name="LaButti K."/>
            <person name="Lindquist E.A."/>
            <person name="Lipzen A."/>
            <person name="Lundell T."/>
            <person name="Morin E."/>
            <person name="Murat C."/>
            <person name="Riley R."/>
            <person name="Ohm R."/>
            <person name="Sun H."/>
            <person name="Tunlid A."/>
            <person name="Henrissat B."/>
            <person name="Grigoriev I.V."/>
            <person name="Hibbett D.S."/>
            <person name="Martin F."/>
        </authorList>
    </citation>
    <scope>NUCLEOTIDE SEQUENCE [LARGE SCALE GENOMIC DNA]</scope>
    <source>
        <strain evidence="3">MUT 4182</strain>
    </source>
</reference>
<evidence type="ECO:0000313" key="2">
    <source>
        <dbReference type="EMBL" id="KIO32075.1"/>
    </source>
</evidence>
<protein>
    <submittedName>
        <fullName evidence="2">Uncharacterized protein</fullName>
    </submittedName>
</protein>
<evidence type="ECO:0000256" key="1">
    <source>
        <dbReference type="SAM" id="MobiDB-lite"/>
    </source>
</evidence>
<dbReference type="EMBL" id="KN822957">
    <property type="protein sequence ID" value="KIO32075.1"/>
    <property type="molecule type" value="Genomic_DNA"/>
</dbReference>
<dbReference type="AlphaFoldDB" id="A0A0C3QIV1"/>
<reference evidence="2 3" key="1">
    <citation type="submission" date="2014-04" db="EMBL/GenBank/DDBJ databases">
        <authorList>
            <consortium name="DOE Joint Genome Institute"/>
            <person name="Kuo A."/>
            <person name="Girlanda M."/>
            <person name="Perotto S."/>
            <person name="Kohler A."/>
            <person name="Nagy L.G."/>
            <person name="Floudas D."/>
            <person name="Copeland A."/>
            <person name="Barry K.W."/>
            <person name="Cichocki N."/>
            <person name="Veneault-Fourrey C."/>
            <person name="LaButti K."/>
            <person name="Lindquist E.A."/>
            <person name="Lipzen A."/>
            <person name="Lundell T."/>
            <person name="Morin E."/>
            <person name="Murat C."/>
            <person name="Sun H."/>
            <person name="Tunlid A."/>
            <person name="Henrissat B."/>
            <person name="Grigoriev I.V."/>
            <person name="Hibbett D.S."/>
            <person name="Martin F."/>
            <person name="Nordberg H.P."/>
            <person name="Cantor M.N."/>
            <person name="Hua S.X."/>
        </authorList>
    </citation>
    <scope>NUCLEOTIDE SEQUENCE [LARGE SCALE GENOMIC DNA]</scope>
    <source>
        <strain evidence="2 3">MUT 4182</strain>
    </source>
</reference>
<feature type="region of interest" description="Disordered" evidence="1">
    <location>
        <begin position="73"/>
        <end position="92"/>
    </location>
</feature>
<proteinExistence type="predicted"/>
<evidence type="ECO:0000313" key="3">
    <source>
        <dbReference type="Proteomes" id="UP000054248"/>
    </source>
</evidence>
<name>A0A0C3QIV1_9AGAM</name>
<sequence>MQGNFNTSGKTEHAVASNYPQCMGCGLSGRTVKNPCGTCERLAGGNGTSKEAGASARAAAMQSRVRSIARGTFTTDLTNKTSDPQPRSVGPVTTEADLDKLRTARAQGNFSIIFSLVIHAANGKTVANTYGQMSLLFETSETMQNILGEMVDRASQKWVKNQNCYRLETRDVELRFKGNKDIEEDELALTLSEFYGTYSNRPDRDAFIPANKVKGVAKGNYLEMPVELHIFLDRHRTGEGDSIPATQKSKRRRSQDDSDDDYEPITTKRSASGSGPLMRKFIRDSGVLGRGATRAADAMRAIRFRRVTAKIEDSETGETTVIKSQRTESGTISVSPIKLPKGEKGRSKELYDSASYVAKRILYKAPGKPVPDINKQYDFLLGDLIRLSKGQMFVKRFEIAADEHSVEPSVFCFTEGFLITVFSEDRSMAEAPAKPLLVPHGPSDNVSEVGVKGNNDGLFDARFDV</sequence>
<dbReference type="HOGENOM" id="CLU_597955_0_0_1"/>
<dbReference type="Proteomes" id="UP000054248">
    <property type="component" value="Unassembled WGS sequence"/>
</dbReference>